<comment type="caution">
    <text evidence="1">The sequence shown here is derived from an EMBL/GenBank/DDBJ whole genome shotgun (WGS) entry which is preliminary data.</text>
</comment>
<organism evidence="1 2">
    <name type="scientific">Cyanomargarita calcarea GSE-NOS-MK-12-04C</name>
    <dbReference type="NCBI Taxonomy" id="2839659"/>
    <lineage>
        <taxon>Bacteria</taxon>
        <taxon>Bacillati</taxon>
        <taxon>Cyanobacteriota</taxon>
        <taxon>Cyanophyceae</taxon>
        <taxon>Nostocales</taxon>
        <taxon>Cyanomargaritaceae</taxon>
        <taxon>Cyanomargarita</taxon>
    </lineage>
</organism>
<reference evidence="1" key="2">
    <citation type="journal article" date="2022" name="Microbiol. Resour. Announc.">
        <title>Metagenome Sequencing to Explore Phylogenomics of Terrestrial Cyanobacteria.</title>
        <authorList>
            <person name="Ward R.D."/>
            <person name="Stajich J.E."/>
            <person name="Johansen J.R."/>
            <person name="Huntemann M."/>
            <person name="Clum A."/>
            <person name="Foster B."/>
            <person name="Foster B."/>
            <person name="Roux S."/>
            <person name="Palaniappan K."/>
            <person name="Varghese N."/>
            <person name="Mukherjee S."/>
            <person name="Reddy T.B.K."/>
            <person name="Daum C."/>
            <person name="Copeland A."/>
            <person name="Chen I.A."/>
            <person name="Ivanova N.N."/>
            <person name="Kyrpides N.C."/>
            <person name="Shapiro N."/>
            <person name="Eloe-Fadrosh E.A."/>
            <person name="Pietrasiak N."/>
        </authorList>
    </citation>
    <scope>NUCLEOTIDE SEQUENCE</scope>
    <source>
        <strain evidence="1">GSE-NOS-MK-12-04C</strain>
    </source>
</reference>
<reference evidence="1" key="1">
    <citation type="submission" date="2021-05" db="EMBL/GenBank/DDBJ databases">
        <authorList>
            <person name="Pietrasiak N."/>
            <person name="Ward R."/>
            <person name="Stajich J.E."/>
            <person name="Kurbessoian T."/>
        </authorList>
    </citation>
    <scope>NUCLEOTIDE SEQUENCE</scope>
    <source>
        <strain evidence="1">GSE-NOS-MK-12-04C</strain>
    </source>
</reference>
<dbReference type="Proteomes" id="UP000729701">
    <property type="component" value="Unassembled WGS sequence"/>
</dbReference>
<evidence type="ECO:0000313" key="1">
    <source>
        <dbReference type="EMBL" id="MBW4667361.1"/>
    </source>
</evidence>
<sequence length="88" mass="9350">MTTYHISLEDDVLKVGFGATLATGDCIVRDTALLLDKMIASGELLGGELIKINGRASILVVHVISFDGLRGSDPRLLQEVGDLATPQN</sequence>
<name>A0A951USK7_9CYAN</name>
<proteinExistence type="predicted"/>
<gene>
    <name evidence="1" type="ORF">KME60_07980</name>
</gene>
<evidence type="ECO:0000313" key="2">
    <source>
        <dbReference type="Proteomes" id="UP000729701"/>
    </source>
</evidence>
<dbReference type="EMBL" id="JAHHGZ010000006">
    <property type="protein sequence ID" value="MBW4667361.1"/>
    <property type="molecule type" value="Genomic_DNA"/>
</dbReference>
<dbReference type="AlphaFoldDB" id="A0A951USK7"/>
<protein>
    <submittedName>
        <fullName evidence="1">Uncharacterized protein</fullName>
    </submittedName>
</protein>
<accession>A0A951USK7</accession>